<protein>
    <submittedName>
        <fullName evidence="2">GNAT family N-acetyltransferase</fullName>
    </submittedName>
</protein>
<evidence type="ECO:0000259" key="1">
    <source>
        <dbReference type="PROSITE" id="PS51186"/>
    </source>
</evidence>
<gene>
    <name evidence="2" type="ORF">C9I89_10385</name>
</gene>
<dbReference type="Pfam" id="PF13673">
    <property type="entry name" value="Acetyltransf_10"/>
    <property type="match status" value="1"/>
</dbReference>
<evidence type="ECO:0000313" key="2">
    <source>
        <dbReference type="EMBL" id="PSW05185.1"/>
    </source>
</evidence>
<dbReference type="SUPFAM" id="SSF55729">
    <property type="entry name" value="Acyl-CoA N-acyltransferases (Nat)"/>
    <property type="match status" value="1"/>
</dbReference>
<organism evidence="2 3">
    <name type="scientific">Photobacterium lipolyticum</name>
    <dbReference type="NCBI Taxonomy" id="266810"/>
    <lineage>
        <taxon>Bacteria</taxon>
        <taxon>Pseudomonadati</taxon>
        <taxon>Pseudomonadota</taxon>
        <taxon>Gammaproteobacteria</taxon>
        <taxon>Vibrionales</taxon>
        <taxon>Vibrionaceae</taxon>
        <taxon>Photobacterium</taxon>
    </lineage>
</organism>
<keyword evidence="2" id="KW-0808">Transferase</keyword>
<dbReference type="Proteomes" id="UP000240904">
    <property type="component" value="Unassembled WGS sequence"/>
</dbReference>
<dbReference type="InterPro" id="IPR000182">
    <property type="entry name" value="GNAT_dom"/>
</dbReference>
<sequence>MTAFTLRPFEVEDTPVLARIYTRAATISGREHYSQPQIEMWANFPVQHFDEFQAMLKQGHTYLAIDHQGKPLGFAQLHPTNHLTLLYVLPEFSRQGIGQQLYKHLEAIAIADKQAFISVTASIISKGLFKKMGFISVETEISLRNNIAFERYNMTKYLGENT</sequence>
<dbReference type="RefSeq" id="WP_107283286.1">
    <property type="nucleotide sequence ID" value="NZ_PYMC01000006.1"/>
</dbReference>
<keyword evidence="3" id="KW-1185">Reference proteome</keyword>
<name>A0A2T3MYY9_9GAMM</name>
<dbReference type="PANTHER" id="PTHR43451">
    <property type="entry name" value="ACETYLTRANSFERASE (GNAT) FAMILY PROTEIN"/>
    <property type="match status" value="1"/>
</dbReference>
<dbReference type="PANTHER" id="PTHR43451:SF1">
    <property type="entry name" value="ACETYLTRANSFERASE"/>
    <property type="match status" value="1"/>
</dbReference>
<dbReference type="AlphaFoldDB" id="A0A2T3MYY9"/>
<feature type="domain" description="N-acetyltransferase" evidence="1">
    <location>
        <begin position="4"/>
        <end position="159"/>
    </location>
</feature>
<dbReference type="InterPro" id="IPR016181">
    <property type="entry name" value="Acyl_CoA_acyltransferase"/>
</dbReference>
<dbReference type="CDD" id="cd04301">
    <property type="entry name" value="NAT_SF"/>
    <property type="match status" value="1"/>
</dbReference>
<dbReference type="InterPro" id="IPR052564">
    <property type="entry name" value="N-acetyltrans/Recomb-assoc"/>
</dbReference>
<reference evidence="2 3" key="1">
    <citation type="submission" date="2018-03" db="EMBL/GenBank/DDBJ databases">
        <title>Whole genome sequencing of Histamine producing bacteria.</title>
        <authorList>
            <person name="Butler K."/>
        </authorList>
    </citation>
    <scope>NUCLEOTIDE SEQUENCE [LARGE SCALE GENOMIC DNA]</scope>
    <source>
        <strain evidence="2 3">DSM 16190</strain>
    </source>
</reference>
<dbReference type="Gene3D" id="3.40.630.30">
    <property type="match status" value="1"/>
</dbReference>
<comment type="caution">
    <text evidence="2">The sequence shown here is derived from an EMBL/GenBank/DDBJ whole genome shotgun (WGS) entry which is preliminary data.</text>
</comment>
<dbReference type="GO" id="GO:0016747">
    <property type="term" value="F:acyltransferase activity, transferring groups other than amino-acyl groups"/>
    <property type="evidence" value="ECO:0007669"/>
    <property type="project" value="InterPro"/>
</dbReference>
<accession>A0A2T3MYY9</accession>
<dbReference type="PROSITE" id="PS51186">
    <property type="entry name" value="GNAT"/>
    <property type="match status" value="1"/>
</dbReference>
<proteinExistence type="predicted"/>
<dbReference type="EMBL" id="PYMC01000006">
    <property type="protein sequence ID" value="PSW05185.1"/>
    <property type="molecule type" value="Genomic_DNA"/>
</dbReference>
<dbReference type="OrthoDB" id="5355033at2"/>
<evidence type="ECO:0000313" key="3">
    <source>
        <dbReference type="Proteomes" id="UP000240904"/>
    </source>
</evidence>